<dbReference type="EMBL" id="JBGUBD010000009">
    <property type="protein sequence ID" value="MFA9479535.1"/>
    <property type="molecule type" value="Genomic_DNA"/>
</dbReference>
<accession>A0ABV4U7F7</accession>
<proteinExistence type="predicted"/>
<evidence type="ECO:0000256" key="1">
    <source>
        <dbReference type="SAM" id="SignalP"/>
    </source>
</evidence>
<evidence type="ECO:0000313" key="3">
    <source>
        <dbReference type="Proteomes" id="UP001575105"/>
    </source>
</evidence>
<feature type="chain" id="PRO_5045494202" description="Glycoside hydrolase family 42 N-terminal domain-containing protein" evidence="1">
    <location>
        <begin position="23"/>
        <end position="447"/>
    </location>
</feature>
<keyword evidence="3" id="KW-1185">Reference proteome</keyword>
<dbReference type="SUPFAM" id="SSF51445">
    <property type="entry name" value="(Trans)glycosidases"/>
    <property type="match status" value="1"/>
</dbReference>
<gene>
    <name evidence="2" type="ORF">ACERK3_14695</name>
</gene>
<dbReference type="Gene3D" id="3.20.20.80">
    <property type="entry name" value="Glycosidases"/>
    <property type="match status" value="1"/>
</dbReference>
<organism evidence="2 3">
    <name type="scientific">Natronomicrosphaera hydrolytica</name>
    <dbReference type="NCBI Taxonomy" id="3242702"/>
    <lineage>
        <taxon>Bacteria</taxon>
        <taxon>Pseudomonadati</taxon>
        <taxon>Planctomycetota</taxon>
        <taxon>Phycisphaerae</taxon>
        <taxon>Phycisphaerales</taxon>
        <taxon>Phycisphaeraceae</taxon>
        <taxon>Natronomicrosphaera</taxon>
    </lineage>
</organism>
<feature type="signal peptide" evidence="1">
    <location>
        <begin position="1"/>
        <end position="22"/>
    </location>
</feature>
<evidence type="ECO:0008006" key="4">
    <source>
        <dbReference type="Google" id="ProtNLM"/>
    </source>
</evidence>
<dbReference type="RefSeq" id="WP_425346454.1">
    <property type="nucleotide sequence ID" value="NZ_JBGUBD010000009.1"/>
</dbReference>
<protein>
    <recommendedName>
        <fullName evidence="4">Glycoside hydrolase family 42 N-terminal domain-containing protein</fullName>
    </recommendedName>
</protein>
<name>A0ABV4U7F7_9BACT</name>
<dbReference type="InterPro" id="IPR017853">
    <property type="entry name" value="GH"/>
</dbReference>
<sequence length="447" mass="50420">MNSSTHLLVSTMVFTLSLFALNMSPAQGNAGPDASSATPEQLDIIAYCTPPIDQMSVERFREMVECGFTAGIPAERIYDMESTDKMLRMAHEAGLKLFVNVDETLTEPERVAEYFRGNPGLAGYFVIDEPTWGPEGWSKTHFVAKPIHNVSLGDIVSRLQSVEPEHPAYINLFPNFASPEQLGTSSYEEHVNRLIEEVPDLRMLSFDHYPIANYRVSEYWYQNLETISAAARKRGIPFWAFALTSTHYSYTPATLDHLRLQMHVNLAYGAQGLQYFPYWAPNRDHWYSPINVDGTRGELFEHVKTMNAEVQTMAPVFKNATVLEVSHTGSKAQWRPGSVDNPQPWVQEEGPLPPGTRPYVPAAPFTEVVTQGSQGAVISNLEKNGRRFQVVVNKDYAHAMVLQVHFDGSRQVQIMTECGQWEPIEETYFHQIMPPSGIRIFSWESAP</sequence>
<keyword evidence="1" id="KW-0732">Signal</keyword>
<reference evidence="2 3" key="1">
    <citation type="submission" date="2024-08" db="EMBL/GenBank/DDBJ databases">
        <title>Whole-genome sequencing of halo(alkali)philic microorganisms from hypersaline lakes.</title>
        <authorList>
            <person name="Sorokin D.Y."/>
            <person name="Merkel A.Y."/>
            <person name="Messina E."/>
            <person name="Yakimov M."/>
        </authorList>
    </citation>
    <scope>NUCLEOTIDE SEQUENCE [LARGE SCALE GENOMIC DNA]</scope>
    <source>
        <strain evidence="2 3">AB-hyl4</strain>
    </source>
</reference>
<comment type="caution">
    <text evidence="2">The sequence shown here is derived from an EMBL/GenBank/DDBJ whole genome shotgun (WGS) entry which is preliminary data.</text>
</comment>
<dbReference type="Proteomes" id="UP001575105">
    <property type="component" value="Unassembled WGS sequence"/>
</dbReference>
<evidence type="ECO:0000313" key="2">
    <source>
        <dbReference type="EMBL" id="MFA9479535.1"/>
    </source>
</evidence>